<comment type="caution">
    <text evidence="1">The sequence shown here is derived from an EMBL/GenBank/DDBJ whole genome shotgun (WGS) entry which is preliminary data.</text>
</comment>
<dbReference type="Proteomes" id="UP000712281">
    <property type="component" value="Unassembled WGS sequence"/>
</dbReference>
<organism evidence="1 2">
    <name type="scientific">Brassica cretica</name>
    <name type="common">Mustard</name>
    <dbReference type="NCBI Taxonomy" id="69181"/>
    <lineage>
        <taxon>Eukaryota</taxon>
        <taxon>Viridiplantae</taxon>
        <taxon>Streptophyta</taxon>
        <taxon>Embryophyta</taxon>
        <taxon>Tracheophyta</taxon>
        <taxon>Spermatophyta</taxon>
        <taxon>Magnoliopsida</taxon>
        <taxon>eudicotyledons</taxon>
        <taxon>Gunneridae</taxon>
        <taxon>Pentapetalae</taxon>
        <taxon>rosids</taxon>
        <taxon>malvids</taxon>
        <taxon>Brassicales</taxon>
        <taxon>Brassicaceae</taxon>
        <taxon>Brassiceae</taxon>
        <taxon>Brassica</taxon>
    </lineage>
</organism>
<dbReference type="AlphaFoldDB" id="A0A8S9LVD6"/>
<name>A0A8S9LVD6_BRACR</name>
<protein>
    <submittedName>
        <fullName evidence="1">Uncharacterized protein</fullName>
    </submittedName>
</protein>
<sequence>MVEYLMGGRVADYQIALVRTMKQDVVASSWEYLCQGKDEVLQYMKPVHASRQVEHEVDRPSTRCCDACDQAMRPDMWMDVVSPCMEPDHASRQVEGVVSLCITWRRFCSSEERSVLVETSSRPVWTWVYLRRSRKGSDRRSRVWGQGHGQPKTLANAECLDDIAKLWIVSVASDLVPGGFKEIPYSLDREDSDRRGHGLWLSEHLALDCLGWDSEGLYLLVRDCNSLSNARLLTTHSLLFQVTSSELVEVAGG</sequence>
<gene>
    <name evidence="1" type="ORF">F2Q68_00044066</name>
</gene>
<dbReference type="EMBL" id="QGKW02000276">
    <property type="protein sequence ID" value="KAF2609093.1"/>
    <property type="molecule type" value="Genomic_DNA"/>
</dbReference>
<evidence type="ECO:0000313" key="2">
    <source>
        <dbReference type="Proteomes" id="UP000712281"/>
    </source>
</evidence>
<accession>A0A8S9LVD6</accession>
<reference evidence="1" key="1">
    <citation type="submission" date="2019-12" db="EMBL/GenBank/DDBJ databases">
        <title>Genome sequencing and annotation of Brassica cretica.</title>
        <authorList>
            <person name="Studholme D.J."/>
            <person name="Sarris P.F."/>
        </authorList>
    </citation>
    <scope>NUCLEOTIDE SEQUENCE</scope>
    <source>
        <strain evidence="1">PFS-001/15</strain>
        <tissue evidence="1">Leaf</tissue>
    </source>
</reference>
<evidence type="ECO:0000313" key="1">
    <source>
        <dbReference type="EMBL" id="KAF2609093.1"/>
    </source>
</evidence>
<proteinExistence type="predicted"/>